<dbReference type="Gene3D" id="3.40.50.450">
    <property type="match status" value="1"/>
</dbReference>
<proteinExistence type="predicted"/>
<evidence type="ECO:0000313" key="2">
    <source>
        <dbReference type="Proteomes" id="UP000579153"/>
    </source>
</evidence>
<evidence type="ECO:0000313" key="1">
    <source>
        <dbReference type="EMBL" id="MBB5776493.1"/>
    </source>
</evidence>
<name>A0A7W9G3K9_9ACTN</name>
<sequence length="158" mass="16893">MVRIAVSGHRGLPEETAVLIDGAVREALAEYGSGVAGLSCLADGADQIFARAVLDLGGALEAVIPAKEYRDGLPGEYQATYDELLGRAVRTHRLDFVESTAESHMAASARMLDDADVLFAVWDGQPARGYGGTADVVAEARRREVPVRVIWPDGARRD</sequence>
<comment type="caution">
    <text evidence="1">The sequence shown here is derived from an EMBL/GenBank/DDBJ whole genome shotgun (WGS) entry which is preliminary data.</text>
</comment>
<evidence type="ECO:0008006" key="3">
    <source>
        <dbReference type="Google" id="ProtNLM"/>
    </source>
</evidence>
<keyword evidence="2" id="KW-1185">Reference proteome</keyword>
<protein>
    <recommendedName>
        <fullName evidence="3">DNA recombination-mediator protein A</fullName>
    </recommendedName>
</protein>
<organism evidence="1 2">
    <name type="scientific">Nonomuraea jabiensis</name>
    <dbReference type="NCBI Taxonomy" id="882448"/>
    <lineage>
        <taxon>Bacteria</taxon>
        <taxon>Bacillati</taxon>
        <taxon>Actinomycetota</taxon>
        <taxon>Actinomycetes</taxon>
        <taxon>Streptosporangiales</taxon>
        <taxon>Streptosporangiaceae</taxon>
        <taxon>Nonomuraea</taxon>
    </lineage>
</organism>
<dbReference type="Proteomes" id="UP000579153">
    <property type="component" value="Unassembled WGS sequence"/>
</dbReference>
<accession>A0A7W9G3K9</accession>
<dbReference type="AlphaFoldDB" id="A0A7W9G3K9"/>
<reference evidence="1 2" key="1">
    <citation type="submission" date="2020-08" db="EMBL/GenBank/DDBJ databases">
        <title>Sequencing the genomes of 1000 actinobacteria strains.</title>
        <authorList>
            <person name="Klenk H.-P."/>
        </authorList>
    </citation>
    <scope>NUCLEOTIDE SEQUENCE [LARGE SCALE GENOMIC DNA]</scope>
    <source>
        <strain evidence="1 2">DSM 45507</strain>
    </source>
</reference>
<dbReference type="SUPFAM" id="SSF102405">
    <property type="entry name" value="MCP/YpsA-like"/>
    <property type="match status" value="1"/>
</dbReference>
<gene>
    <name evidence="1" type="ORF">HD596_003249</name>
</gene>
<dbReference type="EMBL" id="JACHMB010000001">
    <property type="protein sequence ID" value="MBB5776493.1"/>
    <property type="molecule type" value="Genomic_DNA"/>
</dbReference>